<reference evidence="1" key="1">
    <citation type="submission" date="2013-10" db="EMBL/GenBank/DDBJ databases">
        <title>Genomic analysis of the causative agents of coccidiosis in chickens.</title>
        <authorList>
            <person name="Reid A.J."/>
            <person name="Blake D."/>
            <person name="Billington K."/>
            <person name="Browne H."/>
            <person name="Dunn M."/>
            <person name="Hung S."/>
            <person name="Kawahara F."/>
            <person name="Miranda-Saavedra D."/>
            <person name="Mourier T."/>
            <person name="Nagra H."/>
            <person name="Otto T.D."/>
            <person name="Rawlings N."/>
            <person name="Sanchez A."/>
            <person name="Sanders M."/>
            <person name="Subramaniam C."/>
            <person name="Tay Y."/>
            <person name="Dear P."/>
            <person name="Doerig C."/>
            <person name="Gruber A."/>
            <person name="Parkinson J."/>
            <person name="Shirley M."/>
            <person name="Wan K.L."/>
            <person name="Berriman M."/>
            <person name="Tomley F."/>
            <person name="Pain A."/>
        </authorList>
    </citation>
    <scope>NUCLEOTIDE SEQUENCE [LARGE SCALE GENOMIC DNA]</scope>
    <source>
        <strain evidence="1">Weybridge</strain>
    </source>
</reference>
<protein>
    <submittedName>
        <fullName evidence="1">Uncharacterized protein</fullName>
    </submittedName>
</protein>
<evidence type="ECO:0000313" key="1">
    <source>
        <dbReference type="EMBL" id="CDJ60534.1"/>
    </source>
</evidence>
<dbReference type="VEuPathDB" id="ToxoDB:EMWEY_00031620"/>
<accession>U6MDM7</accession>
<dbReference type="RefSeq" id="XP_013337184.1">
    <property type="nucleotide sequence ID" value="XM_013481730.1"/>
</dbReference>
<dbReference type="AlphaFoldDB" id="U6MDM7"/>
<dbReference type="Proteomes" id="UP000030763">
    <property type="component" value="Unassembled WGS sequence"/>
</dbReference>
<dbReference type="EMBL" id="HG721871">
    <property type="protein sequence ID" value="CDJ60534.1"/>
    <property type="molecule type" value="Genomic_DNA"/>
</dbReference>
<proteinExistence type="predicted"/>
<sequence>MAVPENRNIKWTVENSDPSIRKKSAFFGGGDSAASSHVGAVPNGKLSRQPNAKPTRARNLVIIRAFGCMPNNGHNTCTSCNFESRTVVNLMHGLETTVEYLAKEIPHLKHGSSVKMKRIATSADGRLTATVLVEVRLAEPRELELGPLEVREWAEHFLKHTKDKQAKLLMGSWVIKIKYSERAVAQRVESCWSAAETWMFLSTDDGRESGPTHEP</sequence>
<keyword evidence="2" id="KW-1185">Reference proteome</keyword>
<organism evidence="1 2">
    <name type="scientific">Eimeria maxima</name>
    <name type="common">Coccidian parasite</name>
    <dbReference type="NCBI Taxonomy" id="5804"/>
    <lineage>
        <taxon>Eukaryota</taxon>
        <taxon>Sar</taxon>
        <taxon>Alveolata</taxon>
        <taxon>Apicomplexa</taxon>
        <taxon>Conoidasida</taxon>
        <taxon>Coccidia</taxon>
        <taxon>Eucoccidiorida</taxon>
        <taxon>Eimeriorina</taxon>
        <taxon>Eimeriidae</taxon>
        <taxon>Eimeria</taxon>
    </lineage>
</organism>
<name>U6MDM7_EIMMA</name>
<gene>
    <name evidence="1" type="ORF">EMWEY_00031620</name>
</gene>
<reference evidence="1" key="2">
    <citation type="submission" date="2013-10" db="EMBL/GenBank/DDBJ databases">
        <authorList>
            <person name="Aslett M."/>
        </authorList>
    </citation>
    <scope>NUCLEOTIDE SEQUENCE [LARGE SCALE GENOMIC DNA]</scope>
    <source>
        <strain evidence="1">Weybridge</strain>
    </source>
</reference>
<evidence type="ECO:0000313" key="2">
    <source>
        <dbReference type="Proteomes" id="UP000030763"/>
    </source>
</evidence>
<dbReference type="OrthoDB" id="10601101at2759"/>
<dbReference type="GeneID" id="25337148"/>